<protein>
    <submittedName>
        <fullName evidence="5">AraC family transcriptional regulator</fullName>
    </submittedName>
</protein>
<organism evidence="5 6">
    <name type="scientific">Flectobacillus roseus</name>
    <dbReference type="NCBI Taxonomy" id="502259"/>
    <lineage>
        <taxon>Bacteria</taxon>
        <taxon>Pseudomonadati</taxon>
        <taxon>Bacteroidota</taxon>
        <taxon>Cytophagia</taxon>
        <taxon>Cytophagales</taxon>
        <taxon>Flectobacillaceae</taxon>
        <taxon>Flectobacillus</taxon>
    </lineage>
</organism>
<evidence type="ECO:0000259" key="4">
    <source>
        <dbReference type="PROSITE" id="PS01124"/>
    </source>
</evidence>
<evidence type="ECO:0000256" key="2">
    <source>
        <dbReference type="ARBA" id="ARBA00023125"/>
    </source>
</evidence>
<evidence type="ECO:0000313" key="6">
    <source>
        <dbReference type="Proteomes" id="UP001236507"/>
    </source>
</evidence>
<dbReference type="Gene3D" id="1.10.10.60">
    <property type="entry name" value="Homeodomain-like"/>
    <property type="match status" value="1"/>
</dbReference>
<sequence length="247" mass="28072">MPNHNPLLLALKAKKSNVEIHKHAAFQIVFTDDYPFSTTLESQEYPDIFGFVIKPQVAHACVCNQGNVVILNIEPYSILGKLIAEQLGDKNAIVFYTKVEFQHFLGMQEGDFSLDRLLDLNLQNSLIQPLDTRIKDSITFIHKHFKVENISTQDVANHVFLSPSRLATLFKQQIGSSISKYLLWTRLRNAIFQILTAKDKNLTTIALESGFYDSSQMTKYMYQLFGISPSKLKQKSDLIQFLAIVTA</sequence>
<dbReference type="SMART" id="SM00342">
    <property type="entry name" value="HTH_ARAC"/>
    <property type="match status" value="1"/>
</dbReference>
<dbReference type="PROSITE" id="PS01124">
    <property type="entry name" value="HTH_ARAC_FAMILY_2"/>
    <property type="match status" value="1"/>
</dbReference>
<reference evidence="5 6" key="1">
    <citation type="submission" date="2023-05" db="EMBL/GenBank/DDBJ databases">
        <title>Novel species of genus Flectobacillus isolated from stream in China.</title>
        <authorList>
            <person name="Lu H."/>
        </authorList>
    </citation>
    <scope>NUCLEOTIDE SEQUENCE [LARGE SCALE GENOMIC DNA]</scope>
    <source>
        <strain evidence="5 6">KCTC 42575</strain>
    </source>
</reference>
<evidence type="ECO:0000256" key="3">
    <source>
        <dbReference type="ARBA" id="ARBA00023163"/>
    </source>
</evidence>
<dbReference type="SUPFAM" id="SSF46689">
    <property type="entry name" value="Homeodomain-like"/>
    <property type="match status" value="1"/>
</dbReference>
<name>A0ABT6Y7E0_9BACT</name>
<dbReference type="InterPro" id="IPR009057">
    <property type="entry name" value="Homeodomain-like_sf"/>
</dbReference>
<comment type="caution">
    <text evidence="5">The sequence shown here is derived from an EMBL/GenBank/DDBJ whole genome shotgun (WGS) entry which is preliminary data.</text>
</comment>
<proteinExistence type="predicted"/>
<keyword evidence="3" id="KW-0804">Transcription</keyword>
<dbReference type="Proteomes" id="UP001236507">
    <property type="component" value="Unassembled WGS sequence"/>
</dbReference>
<dbReference type="EMBL" id="JASHIF010000008">
    <property type="protein sequence ID" value="MDI9859485.1"/>
    <property type="molecule type" value="Genomic_DNA"/>
</dbReference>
<dbReference type="Pfam" id="PF12833">
    <property type="entry name" value="HTH_18"/>
    <property type="match status" value="1"/>
</dbReference>
<evidence type="ECO:0000313" key="5">
    <source>
        <dbReference type="EMBL" id="MDI9859485.1"/>
    </source>
</evidence>
<dbReference type="PANTHER" id="PTHR43280">
    <property type="entry name" value="ARAC-FAMILY TRANSCRIPTIONAL REGULATOR"/>
    <property type="match status" value="1"/>
</dbReference>
<keyword evidence="1" id="KW-0805">Transcription regulation</keyword>
<accession>A0ABT6Y7E0</accession>
<dbReference type="RefSeq" id="WP_283344417.1">
    <property type="nucleotide sequence ID" value="NZ_JASHIF010000008.1"/>
</dbReference>
<evidence type="ECO:0000256" key="1">
    <source>
        <dbReference type="ARBA" id="ARBA00023015"/>
    </source>
</evidence>
<keyword evidence="6" id="KW-1185">Reference proteome</keyword>
<keyword evidence="2" id="KW-0238">DNA-binding</keyword>
<feature type="domain" description="HTH araC/xylS-type" evidence="4">
    <location>
        <begin position="135"/>
        <end position="235"/>
    </location>
</feature>
<gene>
    <name evidence="5" type="ORF">QM524_09710</name>
</gene>
<dbReference type="InterPro" id="IPR018060">
    <property type="entry name" value="HTH_AraC"/>
</dbReference>
<dbReference type="PANTHER" id="PTHR43280:SF2">
    <property type="entry name" value="HTH-TYPE TRANSCRIPTIONAL REGULATOR EXSA"/>
    <property type="match status" value="1"/>
</dbReference>